<organism evidence="2 3">
    <name type="scientific">Candidatus Chlamydia sanziniae</name>
    <dbReference type="NCBI Taxonomy" id="1806891"/>
    <lineage>
        <taxon>Bacteria</taxon>
        <taxon>Pseudomonadati</taxon>
        <taxon>Chlamydiota</taxon>
        <taxon>Chlamydiia</taxon>
        <taxon>Chlamydiales</taxon>
        <taxon>Chlamydiaceae</taxon>
        <taxon>Chlamydia/Chlamydophila group</taxon>
        <taxon>Chlamydia</taxon>
    </lineage>
</organism>
<dbReference type="EMBL" id="CP014639">
    <property type="protein sequence ID" value="ANH78676.1"/>
    <property type="molecule type" value="Genomic_DNA"/>
</dbReference>
<dbReference type="PATRIC" id="fig|1806891.3.peg.497"/>
<dbReference type="Gene3D" id="3.60.15.10">
    <property type="entry name" value="Ribonuclease Z/Hydroxyacylglutathione hydrolase-like"/>
    <property type="match status" value="1"/>
</dbReference>
<dbReference type="AlphaFoldDB" id="A0A1A9HXM4"/>
<dbReference type="Proteomes" id="UP000078162">
    <property type="component" value="Chromosome"/>
</dbReference>
<evidence type="ECO:0000313" key="2">
    <source>
        <dbReference type="EMBL" id="ANH78676.1"/>
    </source>
</evidence>
<dbReference type="Pfam" id="PF12706">
    <property type="entry name" value="Lactamase_B_2"/>
    <property type="match status" value="1"/>
</dbReference>
<dbReference type="RefSeq" id="WP_066482185.1">
    <property type="nucleotide sequence ID" value="NZ_CP014639.1"/>
</dbReference>
<evidence type="ECO:0000259" key="1">
    <source>
        <dbReference type="SMART" id="SM00849"/>
    </source>
</evidence>
<sequence>MQGFFPLASGSKGNCAYLGTESCKILIDLGVSKQLVTRELLSMNVHPEEIQAIFVSHEHADHISGIKSFIKAYNTPVICNLETARVLCQLLEMHPDFKIFSTGSMFFFHDLKVQTFNVPHDAIDPVGFIFIYRDEKLGFCTDLGWVTALTVHELYNCNYLLIESNHDPELIRQSQRPEVYKKRVLSKLGHISNYECGKLLQKVLTPNLKKLYLAHLSSECNTPELALTTVSQAIESITSIRPTIVNPNTITDPVYFSMLVEV</sequence>
<dbReference type="GO" id="GO:0016787">
    <property type="term" value="F:hydrolase activity"/>
    <property type="evidence" value="ECO:0007669"/>
    <property type="project" value="UniProtKB-KW"/>
</dbReference>
<accession>A0A1A9HXM4</accession>
<evidence type="ECO:0000313" key="3">
    <source>
        <dbReference type="Proteomes" id="UP000078162"/>
    </source>
</evidence>
<feature type="domain" description="Metallo-beta-lactamase" evidence="1">
    <location>
        <begin position="12"/>
        <end position="215"/>
    </location>
</feature>
<dbReference type="InterPro" id="IPR036866">
    <property type="entry name" value="RibonucZ/Hydroxyglut_hydro"/>
</dbReference>
<name>A0A1A9HXM4_9CHLA</name>
<dbReference type="KEGG" id="csaz:Cs308_0505"/>
<keyword evidence="2" id="KW-0378">Hydrolase</keyword>
<reference evidence="2 3" key="1">
    <citation type="submission" date="2016-03" db="EMBL/GenBank/DDBJ databases">
        <title>Culture-independent genomics supports pathogen discovery for uncultivable bacteria within the genus Chlamydia.</title>
        <authorList>
            <person name="Taylor-Brown A."/>
            <person name="Bachmann N.L."/>
            <person name="Borel N."/>
            <person name="Polkinghorne A."/>
        </authorList>
    </citation>
    <scope>NUCLEOTIDE SEQUENCE [LARGE SCALE GENOMIC DNA]</scope>
    <source>
        <strain evidence="2 3">2742-308</strain>
    </source>
</reference>
<dbReference type="PANTHER" id="PTHR47619:SF1">
    <property type="entry name" value="EXODEOXYRIBONUCLEASE WALJ"/>
    <property type="match status" value="1"/>
</dbReference>
<dbReference type="STRING" id="1806891.Cs308_0505"/>
<dbReference type="PANTHER" id="PTHR47619">
    <property type="entry name" value="METALLO-HYDROLASE YYCJ-RELATED"/>
    <property type="match status" value="1"/>
</dbReference>
<dbReference type="SMART" id="SM00849">
    <property type="entry name" value="Lactamase_B"/>
    <property type="match status" value="1"/>
</dbReference>
<dbReference type="SUPFAM" id="SSF56281">
    <property type="entry name" value="Metallo-hydrolase/oxidoreductase"/>
    <property type="match status" value="1"/>
</dbReference>
<dbReference type="OrthoDB" id="9781189at2"/>
<proteinExistence type="predicted"/>
<keyword evidence="3" id="KW-1185">Reference proteome</keyword>
<dbReference type="InterPro" id="IPR052533">
    <property type="entry name" value="WalJ/YycJ-like"/>
</dbReference>
<gene>
    <name evidence="2" type="ORF">Cs308_0505</name>
</gene>
<protein>
    <submittedName>
        <fullName evidence="2">Metal dependent hydrolase</fullName>
    </submittedName>
</protein>
<dbReference type="InterPro" id="IPR001279">
    <property type="entry name" value="Metallo-B-lactamas"/>
</dbReference>